<organism evidence="3 4">
    <name type="scientific">Xyrichtys novacula</name>
    <name type="common">Pearly razorfish</name>
    <name type="synonym">Hemipteronotus novacula</name>
    <dbReference type="NCBI Taxonomy" id="13765"/>
    <lineage>
        <taxon>Eukaryota</taxon>
        <taxon>Metazoa</taxon>
        <taxon>Chordata</taxon>
        <taxon>Craniata</taxon>
        <taxon>Vertebrata</taxon>
        <taxon>Euteleostomi</taxon>
        <taxon>Actinopterygii</taxon>
        <taxon>Neopterygii</taxon>
        <taxon>Teleostei</taxon>
        <taxon>Neoteleostei</taxon>
        <taxon>Acanthomorphata</taxon>
        <taxon>Eupercaria</taxon>
        <taxon>Labriformes</taxon>
        <taxon>Labridae</taxon>
        <taxon>Xyrichtys</taxon>
    </lineage>
</organism>
<dbReference type="Gene3D" id="2.30.30.140">
    <property type="match status" value="6"/>
</dbReference>
<evidence type="ECO:0000259" key="2">
    <source>
        <dbReference type="PROSITE" id="PS50304"/>
    </source>
</evidence>
<keyword evidence="4" id="KW-1185">Reference proteome</keyword>
<feature type="domain" description="Tudor" evidence="2">
    <location>
        <begin position="1317"/>
        <end position="1375"/>
    </location>
</feature>
<dbReference type="Gene3D" id="2.40.50.90">
    <property type="match status" value="7"/>
</dbReference>
<gene>
    <name evidence="3" type="ORF">XNOV1_A004658</name>
</gene>
<dbReference type="SMART" id="SM00333">
    <property type="entry name" value="TUDOR"/>
    <property type="match status" value="6"/>
</dbReference>
<dbReference type="InterPro" id="IPR002999">
    <property type="entry name" value="Tudor"/>
</dbReference>
<evidence type="ECO:0000313" key="3">
    <source>
        <dbReference type="EMBL" id="CAJ1073314.1"/>
    </source>
</evidence>
<dbReference type="PANTHER" id="PTHR22948">
    <property type="entry name" value="TUDOR DOMAIN CONTAINING PROTEIN"/>
    <property type="match status" value="1"/>
</dbReference>
<dbReference type="Proteomes" id="UP001178508">
    <property type="component" value="Chromosome 15"/>
</dbReference>
<dbReference type="InterPro" id="IPR035437">
    <property type="entry name" value="SNase_OB-fold_sf"/>
</dbReference>
<feature type="domain" description="Tudor" evidence="2">
    <location>
        <begin position="773"/>
        <end position="829"/>
    </location>
</feature>
<evidence type="ECO:0000313" key="4">
    <source>
        <dbReference type="Proteomes" id="UP001178508"/>
    </source>
</evidence>
<sequence length="1704" mass="191412">MCSIPGLPTPGSEVPVFITKVNLNPNHGLVEFWVNIRHEKKLIYAQMKEEIQIPKRKFDGCEGKPADLCLVCIRDTWHRARIVSSQNETYNVFLIDQGQPHTTTSEALAWGQSDSFLLPPEIESCILANIVSLEDVQPERATKCLNSLCGRTSKGLVQHVLMPDRIILLDIPVVSSHMCKLGVAKKVPADEFKCFVQERLHFKKGVAPEVHINASLHHENKPQYFYPELLIETFVTVQVTEVKNPHSFFCKIHIFTKAVKLLSEQIHQQYEASSDFKEAQPQAYGDPCAARGKNGRWYRSSLKENMKSDGTVEVLHVDEGKTELVPVKDIKPLNGEFLKKPIFTYRCSLNGVENNGKGWTAEQTDYLKSLLLNQTVVAKLNSHNVSHDAYNVTLYTPDGECINDTFTEKTGLQSLLKTEQGSEVPTVLSFLCSHRDEKDADISKNTINVDDLQKETLPRAKDIEVDGRGDDDTLDVIDIRDSSEHSDHVMPRNSHHQAGFHHVAQNVNDVHDVHTEGRSIHVKVTSIESLKKFWCQKAENSDSLLLLMQNLQNYYASDKPEPLVESICVARNPDNNMWYRARIITSSPSPVVDVRFIDYGQTQKVPLQDIRPIDPVFLRLHAQAFQCSLFDLKNPTTVSETKAALEEFIKFVGLSALSNAGLKCIVKAVTSDEEGLPLSLVDIEASSESVCKLVAQKLAEAESAGPNPQEVQSDAYNYSTHNIDIGAKETVLVTSSDSVNHFYCQLRRNSGVMDKLLKNVKQLVRQSKSTDHPLRLHSICFAKYTDNQWYRGEVVEVTPKLKVHFVDYGDILMLNKSDVCPFPTEASIARSTPVQAVPLGLHDIPTEVPLEINQWFADNAVGFNFTISVVKKDAKGKLIVELFHGSRNINKLVREKINMTQPKVSKGLAQQTNQQLSTSSVLSNVPNGNCSVEELMTKIVSPKMAEGERAEKSNGMCPADQLNRCSKSMSTSSPMQVQHEISLEETTLPTLDVILEISESVLAETLIQSDSKSTSHSPQSCPDGFMDICRYKRPNLSLNMTAEVYATCIVGPNYFWCQYAYTEDLDTVSKLAQDAGREQQDTMFAKSLDTGSSCLALFSDDNQWYRAQVIKRNESSFNVLFIDYGNESDVDIKNVSPPSQGLLDAAPQAFLCSLDGFDESLGSWDDNAFDDFYNLLLDKRLRVTVSNVAVYSETMASQYAVQVLCDNRLVNELMQQYWTAATDEHDEAGNAQIENSIQDSKTEFKPTHLNFSQENVNVLMYKKPNVTINKDEQAYASCIAEPNYFWCQYTNTEELDKISSLSQEAGQVQQDSTFPQTLAPGSPCLALFSADEQWYRAQVIDRVDDTFNVFFVDYGNESGINVKDVRPLPQNLLDMAPQAFLCSLDGFDLSKGSWDDQVFDDFYNALVDKPLKLKVLNTEDHPGIHVSHHVVEVESEGVLVNTAVKKYWKTSSEESFPKKSPQTETSLQEKSRTEPETTPLRFSEKDINTCMYKEPKVSESETEMVYASCIAEPHYFWCQHSNTEELNKMSQLAQEAGQELEDTQFPDTLGPGSPCLALFSSDNQWYRAQIIKRNESSLHVLFIDYGNESDVDIKNVRPPPQSLLDAVPQAFLCSLHGFVESRGSWDDRVYDDFYGLLVDKPLKLTVLSKHNHAELAVPQFEVQVECDGVLINKLMENYWKGQNADHTSLEGVRSADRMKGIAEA</sequence>
<reference evidence="3" key="1">
    <citation type="submission" date="2023-08" db="EMBL/GenBank/DDBJ databases">
        <authorList>
            <person name="Alioto T."/>
            <person name="Alioto T."/>
            <person name="Gomez Garrido J."/>
        </authorList>
    </citation>
    <scope>NUCLEOTIDE SEQUENCE</scope>
</reference>
<feature type="domain" description="Tudor" evidence="2">
    <location>
        <begin position="1548"/>
        <end position="1606"/>
    </location>
</feature>
<feature type="domain" description="Tudor" evidence="2">
    <location>
        <begin position="1087"/>
        <end position="1145"/>
    </location>
</feature>
<feature type="domain" description="Tudor" evidence="2">
    <location>
        <begin position="281"/>
        <end position="340"/>
    </location>
</feature>
<feature type="region of interest" description="Disordered" evidence="1">
    <location>
        <begin position="1451"/>
        <end position="1478"/>
    </location>
</feature>
<protein>
    <submittedName>
        <fullName evidence="3">Tudor domain-containing protein 6</fullName>
    </submittedName>
</protein>
<dbReference type="Pfam" id="PF00567">
    <property type="entry name" value="TUDOR"/>
    <property type="match status" value="7"/>
</dbReference>
<proteinExistence type="predicted"/>
<dbReference type="EMBL" id="OY660878">
    <property type="protein sequence ID" value="CAJ1073314.1"/>
    <property type="molecule type" value="Genomic_DNA"/>
</dbReference>
<dbReference type="InterPro" id="IPR050621">
    <property type="entry name" value="Tudor_domain_containing"/>
</dbReference>
<dbReference type="PROSITE" id="PS50304">
    <property type="entry name" value="TUDOR"/>
    <property type="match status" value="6"/>
</dbReference>
<name>A0AAV1GKX6_XYRNO</name>
<accession>A0AAV1GKX6</accession>
<dbReference type="SUPFAM" id="SSF63748">
    <property type="entry name" value="Tudor/PWWP/MBT"/>
    <property type="match status" value="7"/>
</dbReference>
<evidence type="ECO:0000256" key="1">
    <source>
        <dbReference type="SAM" id="MobiDB-lite"/>
    </source>
</evidence>
<feature type="domain" description="Tudor" evidence="2">
    <location>
        <begin position="561"/>
        <end position="620"/>
    </location>
</feature>
<dbReference type="FunFam" id="2.30.30.140:FF:000018">
    <property type="entry name" value="Serine/threonine-protein kinase 31"/>
    <property type="match status" value="3"/>
</dbReference>
<dbReference type="PANTHER" id="PTHR22948:SF15">
    <property type="entry name" value="TUDOR DOMAIN-CONTAINING PROTEIN 6"/>
    <property type="match status" value="1"/>
</dbReference>